<evidence type="ECO:0000313" key="9">
    <source>
        <dbReference type="EMBL" id="WAC10706.1"/>
    </source>
</evidence>
<keyword evidence="3 5" id="KW-0697">Rotamase</keyword>
<feature type="domain" description="PPIase FKBP-type" evidence="8">
    <location>
        <begin position="205"/>
        <end position="285"/>
    </location>
</feature>
<keyword evidence="10" id="KW-1185">Reference proteome</keyword>
<dbReference type="EMBL" id="CP112998">
    <property type="protein sequence ID" value="WAC10706.1"/>
    <property type="molecule type" value="Genomic_DNA"/>
</dbReference>
<feature type="domain" description="PPIase FKBP-type" evidence="8">
    <location>
        <begin position="76"/>
        <end position="164"/>
    </location>
</feature>
<accession>A0A9E8N9Z2</accession>
<dbReference type="PANTHER" id="PTHR43811">
    <property type="entry name" value="FKBP-TYPE PEPTIDYL-PROLYL CIS-TRANS ISOMERASE FKPA"/>
    <property type="match status" value="1"/>
</dbReference>
<dbReference type="PROSITE" id="PS50059">
    <property type="entry name" value="FKBP_PPIASE"/>
    <property type="match status" value="2"/>
</dbReference>
<dbReference type="AlphaFoldDB" id="A0A9E8N9Z2"/>
<feature type="signal peptide" evidence="7">
    <location>
        <begin position="1"/>
        <end position="23"/>
    </location>
</feature>
<dbReference type="PANTHER" id="PTHR43811:SF19">
    <property type="entry name" value="39 KDA FK506-BINDING NUCLEAR PROTEIN"/>
    <property type="match status" value="1"/>
</dbReference>
<evidence type="ECO:0000256" key="7">
    <source>
        <dbReference type="SAM" id="SignalP"/>
    </source>
</evidence>
<sequence length="285" mass="31031">MKRTSLALCFLLSLAAGLSGCMKDDNQDEQKIIENEAAIEAYIKADSLASKAIRDSIGLYYIIRKSNPNGLRPKLGDAATVKFTGYLLTNNTKVLSIPGDSSFSFPVGGNATGLAGLERSVFLMKTGEKATFLLPFYLAFGQIERVNIPAYSPIRLEVELVKTRTEVQQIDDFIAKKGFTVSDRTADNLVLIRTNTVTGDTLGVGKSVNVKYVGKLLSDTKFDEGTLSMTTGTGSVIPGFDRAVRKMRKGEKAIVVFPSPLGYKSTGYNTIPPYTVLQFELEVQL</sequence>
<dbReference type="InterPro" id="IPR001179">
    <property type="entry name" value="PPIase_FKBP_dom"/>
</dbReference>
<feature type="chain" id="PRO_5039264743" description="Peptidyl-prolyl cis-trans isomerase" evidence="7">
    <location>
        <begin position="24"/>
        <end position="285"/>
    </location>
</feature>
<dbReference type="KEGG" id="dpf:ON006_23555"/>
<protein>
    <recommendedName>
        <fullName evidence="6">Peptidyl-prolyl cis-trans isomerase</fullName>
        <ecNumber evidence="6">5.2.1.8</ecNumber>
    </recommendedName>
</protein>
<comment type="similarity">
    <text evidence="2 6">Belongs to the FKBP-type PPIase family.</text>
</comment>
<comment type="catalytic activity">
    <reaction evidence="1 5 6">
        <text>[protein]-peptidylproline (omega=180) = [protein]-peptidylproline (omega=0)</text>
        <dbReference type="Rhea" id="RHEA:16237"/>
        <dbReference type="Rhea" id="RHEA-COMP:10747"/>
        <dbReference type="Rhea" id="RHEA-COMP:10748"/>
        <dbReference type="ChEBI" id="CHEBI:83833"/>
        <dbReference type="ChEBI" id="CHEBI:83834"/>
        <dbReference type="EC" id="5.2.1.8"/>
    </reaction>
</comment>
<name>A0A9E8N9Z2_9BACT</name>
<dbReference type="Gene3D" id="3.10.50.40">
    <property type="match status" value="2"/>
</dbReference>
<dbReference type="PROSITE" id="PS51257">
    <property type="entry name" value="PROKAR_LIPOPROTEIN"/>
    <property type="match status" value="1"/>
</dbReference>
<dbReference type="RefSeq" id="WP_244822472.1">
    <property type="nucleotide sequence ID" value="NZ_CP112998.1"/>
</dbReference>
<dbReference type="Proteomes" id="UP001164653">
    <property type="component" value="Chromosome"/>
</dbReference>
<evidence type="ECO:0000256" key="3">
    <source>
        <dbReference type="ARBA" id="ARBA00023110"/>
    </source>
</evidence>
<keyword evidence="4 5" id="KW-0413">Isomerase</keyword>
<organism evidence="9 10">
    <name type="scientific">Dyadobacter pollutisoli</name>
    <dbReference type="NCBI Taxonomy" id="2910158"/>
    <lineage>
        <taxon>Bacteria</taxon>
        <taxon>Pseudomonadati</taxon>
        <taxon>Bacteroidota</taxon>
        <taxon>Cytophagia</taxon>
        <taxon>Cytophagales</taxon>
        <taxon>Spirosomataceae</taxon>
        <taxon>Dyadobacter</taxon>
    </lineage>
</organism>
<proteinExistence type="inferred from homology"/>
<gene>
    <name evidence="9" type="ORF">ON006_23555</name>
</gene>
<dbReference type="EC" id="5.2.1.8" evidence="6"/>
<evidence type="ECO:0000313" key="10">
    <source>
        <dbReference type="Proteomes" id="UP001164653"/>
    </source>
</evidence>
<dbReference type="InterPro" id="IPR046357">
    <property type="entry name" value="PPIase_dom_sf"/>
</dbReference>
<evidence type="ECO:0000256" key="2">
    <source>
        <dbReference type="ARBA" id="ARBA00006577"/>
    </source>
</evidence>
<evidence type="ECO:0000256" key="1">
    <source>
        <dbReference type="ARBA" id="ARBA00000971"/>
    </source>
</evidence>
<dbReference type="Pfam" id="PF00254">
    <property type="entry name" value="FKBP_C"/>
    <property type="match status" value="2"/>
</dbReference>
<evidence type="ECO:0000259" key="8">
    <source>
        <dbReference type="PROSITE" id="PS50059"/>
    </source>
</evidence>
<reference evidence="9" key="1">
    <citation type="submission" date="2022-11" db="EMBL/GenBank/DDBJ databases">
        <title>Dyadobacter pollutisoli sp. nov., isolated from plastic dumped soil.</title>
        <authorList>
            <person name="Kim J.M."/>
            <person name="Kim K.R."/>
            <person name="Lee J.K."/>
            <person name="Hao L."/>
            <person name="Jeon C.O."/>
        </authorList>
    </citation>
    <scope>NUCLEOTIDE SEQUENCE</scope>
    <source>
        <strain evidence="9">U1</strain>
    </source>
</reference>
<evidence type="ECO:0000256" key="4">
    <source>
        <dbReference type="ARBA" id="ARBA00023235"/>
    </source>
</evidence>
<dbReference type="GO" id="GO:0003755">
    <property type="term" value="F:peptidyl-prolyl cis-trans isomerase activity"/>
    <property type="evidence" value="ECO:0007669"/>
    <property type="project" value="UniProtKB-UniRule"/>
</dbReference>
<keyword evidence="7" id="KW-0732">Signal</keyword>
<dbReference type="SUPFAM" id="SSF54534">
    <property type="entry name" value="FKBP-like"/>
    <property type="match status" value="2"/>
</dbReference>
<evidence type="ECO:0000256" key="6">
    <source>
        <dbReference type="RuleBase" id="RU003915"/>
    </source>
</evidence>
<evidence type="ECO:0000256" key="5">
    <source>
        <dbReference type="PROSITE-ProRule" id="PRU00277"/>
    </source>
</evidence>